<dbReference type="InterPro" id="IPR018294">
    <property type="entry name" value="ISPD_synthase_CS"/>
</dbReference>
<evidence type="ECO:0000256" key="3">
    <source>
        <dbReference type="ARBA" id="ARBA00009789"/>
    </source>
</evidence>
<feature type="site" description="Transition state stabilizer" evidence="7">
    <location>
        <position position="44"/>
    </location>
</feature>
<dbReference type="InterPro" id="IPR050088">
    <property type="entry name" value="IspD/TarI_cytidylyltransf_bact"/>
</dbReference>
<reference evidence="8 9" key="2">
    <citation type="journal article" date="2006" name="J. Microbiol. Methods">
        <title>Genomic flank-sequencing of plasposon insertion sites for rapid identification of functional genes.</title>
        <authorList>
            <person name="Leveau J.H."/>
            <person name="Gerards S."/>
            <person name="Fritsche K."/>
            <person name="Zondag G."/>
            <person name="van Veen J.A."/>
        </authorList>
    </citation>
    <scope>NUCLEOTIDE SEQUENCE [LARGE SCALE GENOMIC DNA]</scope>
    <source>
        <strain evidence="8 9">Ter331</strain>
    </source>
</reference>
<dbReference type="UniPathway" id="UPA00056">
    <property type="reaction ID" value="UER00093"/>
</dbReference>
<reference evidence="8 9" key="5">
    <citation type="journal article" date="2011" name="ISME J.">
        <title>Dual transcriptional profiling of a bacterial/fungal confrontation: Collimonas fungivorans versus Aspergillus niger.</title>
        <authorList>
            <person name="Mela F."/>
            <person name="Fritsche K."/>
            <person name="de Boer W."/>
            <person name="van Veen J.A."/>
            <person name="de Graaff L.H."/>
            <person name="van den Berg M."/>
            <person name="Leveau J.H."/>
        </authorList>
    </citation>
    <scope>NUCLEOTIDE SEQUENCE [LARGE SCALE GENOMIC DNA]</scope>
    <source>
        <strain evidence="8 9">Ter331</strain>
    </source>
</reference>
<dbReference type="NCBIfam" id="TIGR00453">
    <property type="entry name" value="ispD"/>
    <property type="match status" value="1"/>
</dbReference>
<organism evidence="8 9">
    <name type="scientific">Collimonas fungivorans (strain Ter331)</name>
    <dbReference type="NCBI Taxonomy" id="1005048"/>
    <lineage>
        <taxon>Bacteria</taxon>
        <taxon>Pseudomonadati</taxon>
        <taxon>Pseudomonadota</taxon>
        <taxon>Betaproteobacteria</taxon>
        <taxon>Burkholderiales</taxon>
        <taxon>Oxalobacteraceae</taxon>
        <taxon>Collimonas</taxon>
    </lineage>
</organism>
<feature type="site" description="Positions MEP for the nucleophilic attack" evidence="7">
    <location>
        <position position="236"/>
    </location>
</feature>
<comment type="pathway">
    <text evidence="2 7">Isoprenoid biosynthesis; isopentenyl diphosphate biosynthesis via DXP pathway; isopentenyl diphosphate from 1-deoxy-D-xylulose 5-phosphate: step 2/6.</text>
</comment>
<feature type="site" description="Positions MEP for the nucleophilic attack" evidence="7">
    <location>
        <position position="184"/>
    </location>
</feature>
<dbReference type="PROSITE" id="PS01295">
    <property type="entry name" value="ISPD"/>
    <property type="match status" value="1"/>
</dbReference>
<comment type="catalytic activity">
    <reaction evidence="1 7">
        <text>2-C-methyl-D-erythritol 4-phosphate + CTP + H(+) = 4-CDP-2-C-methyl-D-erythritol + diphosphate</text>
        <dbReference type="Rhea" id="RHEA:13429"/>
        <dbReference type="ChEBI" id="CHEBI:15378"/>
        <dbReference type="ChEBI" id="CHEBI:33019"/>
        <dbReference type="ChEBI" id="CHEBI:37563"/>
        <dbReference type="ChEBI" id="CHEBI:57823"/>
        <dbReference type="ChEBI" id="CHEBI:58262"/>
        <dbReference type="EC" id="2.7.7.60"/>
    </reaction>
</comment>
<evidence type="ECO:0000256" key="5">
    <source>
        <dbReference type="ARBA" id="ARBA00022695"/>
    </source>
</evidence>
<reference evidence="8 9" key="4">
    <citation type="journal article" date="2010" name="Environ. Microbiol.">
        <title>The bacterial genus Collimonas: mycophagy, weathering and other adaptive solutions to life in oligotrophic soil environments.</title>
        <authorList>
            <person name="Leveau J.H."/>
            <person name="Uroz S."/>
            <person name="de Boer W."/>
        </authorList>
    </citation>
    <scope>NUCLEOTIDE SEQUENCE [LARGE SCALE GENOMIC DNA]</scope>
    <source>
        <strain evidence="8 9">Ter331</strain>
    </source>
</reference>
<evidence type="ECO:0000256" key="7">
    <source>
        <dbReference type="HAMAP-Rule" id="MF_00108"/>
    </source>
</evidence>
<dbReference type="SUPFAM" id="SSF53448">
    <property type="entry name" value="Nucleotide-diphospho-sugar transferases"/>
    <property type="match status" value="1"/>
</dbReference>
<evidence type="ECO:0000313" key="9">
    <source>
        <dbReference type="Proteomes" id="UP000008392"/>
    </source>
</evidence>
<dbReference type="AlphaFoldDB" id="G0AGL0"/>
<dbReference type="KEGG" id="cfu:CFU_1791"/>
<dbReference type="PANTHER" id="PTHR32125:SF4">
    <property type="entry name" value="2-C-METHYL-D-ERYTHRITOL 4-PHOSPHATE CYTIDYLYLTRANSFERASE, CHLOROPLASTIC"/>
    <property type="match status" value="1"/>
</dbReference>
<dbReference type="HAMAP" id="MF_00108">
    <property type="entry name" value="IspD"/>
    <property type="match status" value="1"/>
</dbReference>
<dbReference type="InterPro" id="IPR001228">
    <property type="entry name" value="IspD"/>
</dbReference>
<evidence type="ECO:0000313" key="8">
    <source>
        <dbReference type="EMBL" id="AEK61623.1"/>
    </source>
</evidence>
<comment type="similarity">
    <text evidence="3 7">Belongs to the IspD/TarI cytidylyltransferase family. IspD subfamily.</text>
</comment>
<name>G0AGL0_COLFT</name>
<dbReference type="HOGENOM" id="CLU_061281_3_0_4"/>
<dbReference type="Pfam" id="PF01128">
    <property type="entry name" value="IspD"/>
    <property type="match status" value="1"/>
</dbReference>
<reference evidence="8 9" key="1">
    <citation type="journal article" date="2004" name="Environ. Microbiol.">
        <title>Phylogeny-function analysis of (meta)genomic libraries: screening for expression of ribosomal RNA genes by large-insert library fluorescent in situ hybridization (LIL-FISH).</title>
        <authorList>
            <person name="Leveau J.H."/>
            <person name="Gerards S."/>
            <person name="de Boer W."/>
            <person name="van Veen J.A."/>
        </authorList>
    </citation>
    <scope>NUCLEOTIDE SEQUENCE [LARGE SCALE GENOMIC DNA]</scope>
    <source>
        <strain evidence="8 9">Ter331</strain>
    </source>
</reference>
<evidence type="ECO:0000256" key="6">
    <source>
        <dbReference type="ARBA" id="ARBA00023229"/>
    </source>
</evidence>
<accession>G0AGL0</accession>
<protein>
    <recommendedName>
        <fullName evidence="7">2-C-methyl-D-erythritol 4-phosphate cytidylyltransferase</fullName>
        <ecNumber evidence="7">2.7.7.60</ecNumber>
    </recommendedName>
    <alternativeName>
        <fullName evidence="7">4-diphosphocytidyl-2C-methyl-D-erythritol synthase</fullName>
    </alternativeName>
    <alternativeName>
        <fullName evidence="7">MEP cytidylyltransferase</fullName>
        <shortName evidence="7">MCT</shortName>
    </alternativeName>
</protein>
<keyword evidence="6 7" id="KW-0414">Isoprene biosynthesis</keyword>
<dbReference type="EC" id="2.7.7.60" evidence="7"/>
<dbReference type="Gene3D" id="3.90.550.10">
    <property type="entry name" value="Spore Coat Polysaccharide Biosynthesis Protein SpsA, Chain A"/>
    <property type="match status" value="1"/>
</dbReference>
<keyword evidence="5 7" id="KW-0548">Nucleotidyltransferase</keyword>
<feature type="site" description="Transition state stabilizer" evidence="7">
    <location>
        <position position="37"/>
    </location>
</feature>
<comment type="function">
    <text evidence="7">Catalyzes the formation of 4-diphosphocytidyl-2-C-methyl-D-erythritol from CTP and 2-C-methyl-D-erythritol 4-phosphate (MEP).</text>
</comment>
<dbReference type="Proteomes" id="UP000008392">
    <property type="component" value="Chromosome"/>
</dbReference>
<dbReference type="GO" id="GO:0019288">
    <property type="term" value="P:isopentenyl diphosphate biosynthetic process, methylerythritol 4-phosphate pathway"/>
    <property type="evidence" value="ECO:0007669"/>
    <property type="project" value="UniProtKB-UniRule"/>
</dbReference>
<dbReference type="GO" id="GO:0050518">
    <property type="term" value="F:2-C-methyl-D-erythritol 4-phosphate cytidylyltransferase activity"/>
    <property type="evidence" value="ECO:0007669"/>
    <property type="project" value="UniProtKB-UniRule"/>
</dbReference>
<dbReference type="STRING" id="1005048.CFU_1791"/>
<dbReference type="InterPro" id="IPR034683">
    <property type="entry name" value="IspD/TarI"/>
</dbReference>
<keyword evidence="9" id="KW-1185">Reference proteome</keyword>
<dbReference type="InterPro" id="IPR029044">
    <property type="entry name" value="Nucleotide-diphossugar_trans"/>
</dbReference>
<dbReference type="eggNOG" id="COG1211">
    <property type="taxonomic scope" value="Bacteria"/>
</dbReference>
<keyword evidence="4 7" id="KW-0808">Transferase</keyword>
<proteinExistence type="inferred from homology"/>
<reference evidence="8 9" key="3">
    <citation type="journal article" date="2008" name="FEMS Microbiol. Ecol.">
        <title>Identification and characterization of genes underlying chitinolysis in Collimonas fungivorans Ter331.</title>
        <authorList>
            <person name="Fritsche K."/>
            <person name="de Boer W."/>
            <person name="Gerards S."/>
            <person name="van den Berg M."/>
            <person name="van Veen J.A."/>
            <person name="Leveau J.H."/>
        </authorList>
    </citation>
    <scope>NUCLEOTIDE SEQUENCE [LARGE SCALE GENOMIC DNA]</scope>
    <source>
        <strain evidence="8 9">Ter331</strain>
    </source>
</reference>
<evidence type="ECO:0000256" key="4">
    <source>
        <dbReference type="ARBA" id="ARBA00022679"/>
    </source>
</evidence>
<dbReference type="CDD" id="cd02516">
    <property type="entry name" value="CDP-ME_synthetase"/>
    <property type="match status" value="1"/>
</dbReference>
<dbReference type="EMBL" id="CP002745">
    <property type="protein sequence ID" value="AEK61623.1"/>
    <property type="molecule type" value="Genomic_DNA"/>
</dbReference>
<gene>
    <name evidence="7 8" type="primary">ispD</name>
    <name evidence="8" type="ordered locus">CFU_1791</name>
</gene>
<sequence length="253" mass="27425">MTVKIQSRIINHSIPLRLCMNPSRYFALIPAAGVGARIGADIPKQYMQLAGEPMLMHVLDTFAEASAISHVYVVVSADDGYIADLMAAAPHLQGRVTVLFDGGPNRRDSVLNGLQAIREQAGDDDWVLVHDAARPGLTCALIERLIVALRDDAVGGLLALPVVDTLKRSDKNTQDARVAQTVARAELWAAQTPQMFRYGLLVRALTLAAAVTDEASAVEQLGLQPRLVEGSPRNFKVTLPHDVALAEMFLKEE</sequence>
<dbReference type="FunFam" id="3.90.550.10:FF:000003">
    <property type="entry name" value="2-C-methyl-D-erythritol 4-phosphate cytidylyltransferase"/>
    <property type="match status" value="1"/>
</dbReference>
<reference evidence="9" key="6">
    <citation type="submission" date="2011-05" db="EMBL/GenBank/DDBJ databases">
        <title>Complete sequence of Collimonas fungivorans Ter331.</title>
        <authorList>
            <person name="Leveau J.H."/>
        </authorList>
    </citation>
    <scope>NUCLEOTIDE SEQUENCE [LARGE SCALE GENOMIC DNA]</scope>
    <source>
        <strain evidence="9">Ter331</strain>
    </source>
</reference>
<evidence type="ECO:0000256" key="2">
    <source>
        <dbReference type="ARBA" id="ARBA00004787"/>
    </source>
</evidence>
<evidence type="ECO:0000256" key="1">
    <source>
        <dbReference type="ARBA" id="ARBA00001282"/>
    </source>
</evidence>
<dbReference type="PANTHER" id="PTHR32125">
    <property type="entry name" value="2-C-METHYL-D-ERYTHRITOL 4-PHOSPHATE CYTIDYLYLTRANSFERASE, CHLOROPLASTIC"/>
    <property type="match status" value="1"/>
</dbReference>